<evidence type="ECO:0000256" key="2">
    <source>
        <dbReference type="SAM" id="Phobius"/>
    </source>
</evidence>
<evidence type="ECO:0000313" key="3">
    <source>
        <dbReference type="EMBL" id="SER20294.1"/>
    </source>
</evidence>
<feature type="region of interest" description="Disordered" evidence="1">
    <location>
        <begin position="234"/>
        <end position="254"/>
    </location>
</feature>
<reference evidence="4" key="1">
    <citation type="submission" date="2016-10" db="EMBL/GenBank/DDBJ databases">
        <authorList>
            <person name="Varghese N."/>
            <person name="Submissions S."/>
        </authorList>
    </citation>
    <scope>NUCLEOTIDE SEQUENCE [LARGE SCALE GENOMIC DNA]</scope>
    <source>
        <strain evidence="4">DSM 25055</strain>
    </source>
</reference>
<dbReference type="RefSeq" id="WP_090619094.1">
    <property type="nucleotide sequence ID" value="NZ_FOFD01000004.1"/>
</dbReference>
<dbReference type="InterPro" id="IPR035185">
    <property type="entry name" value="DUF5305"/>
</dbReference>
<evidence type="ECO:0008006" key="5">
    <source>
        <dbReference type="Google" id="ProtNLM"/>
    </source>
</evidence>
<dbReference type="EMBL" id="FOFD01000004">
    <property type="protein sequence ID" value="SER20294.1"/>
    <property type="molecule type" value="Genomic_DNA"/>
</dbReference>
<dbReference type="AlphaFoldDB" id="A0A1H9M9D8"/>
<feature type="region of interest" description="Disordered" evidence="1">
    <location>
        <begin position="365"/>
        <end position="453"/>
    </location>
</feature>
<dbReference type="Pfam" id="PF17231">
    <property type="entry name" value="DUF5305"/>
    <property type="match status" value="1"/>
</dbReference>
<evidence type="ECO:0000256" key="1">
    <source>
        <dbReference type="SAM" id="MobiDB-lite"/>
    </source>
</evidence>
<feature type="transmembrane region" description="Helical" evidence="2">
    <location>
        <begin position="28"/>
        <end position="51"/>
    </location>
</feature>
<keyword evidence="2" id="KW-0812">Transmembrane</keyword>
<feature type="compositionally biased region" description="Basic and acidic residues" evidence="1">
    <location>
        <begin position="425"/>
        <end position="453"/>
    </location>
</feature>
<dbReference type="OrthoDB" id="270764at2157"/>
<dbReference type="STRING" id="1186196.SAMN04489841_3265"/>
<gene>
    <name evidence="3" type="ORF">SAMN04489841_3265</name>
</gene>
<name>A0A1H9M9D8_9EURY</name>
<sequence length="453" mass="48093">MPSVPTDTDGEAATEERRLRLRVLLAEYRTLLVVALVVALALGGWVSYGAYATPGEETTRERDRVWTATGSFSHGATVTESNPVYPAGTRLENESLYYTAVTPTVDGEFVGGYESRTAADVRVRLTVDVVYRAVDGESDAVYWSKRERLAATTVEDASPGETVSAAFSLNVTDAAAAIDEIERELGASPGETEIALELEREIDGTIAGEERSAADGYRVEIATDHGTYRLDERASYDEHHEESDTETVPTSAGPARTVGGPLLVLIGVGGLAGLAVVSRRVPEPTTAERAWLAYRDDADRFADVITTVALPDAALEGPRAELETLAELAAFGIDVGAAVVFDPERGLYAVREDGLVYVFEPPRRRSTEAGDRISDSDAPGRSPVTDERATASAGADPTGAVDDDLLALAGFAEDRLESGSMGGDSRSDDGPRPTETDTGRSDGGDRSRESPAS</sequence>
<organism evidence="3 4">
    <name type="scientific">Natrinema salaciae</name>
    <dbReference type="NCBI Taxonomy" id="1186196"/>
    <lineage>
        <taxon>Archaea</taxon>
        <taxon>Methanobacteriati</taxon>
        <taxon>Methanobacteriota</taxon>
        <taxon>Stenosarchaea group</taxon>
        <taxon>Halobacteria</taxon>
        <taxon>Halobacteriales</taxon>
        <taxon>Natrialbaceae</taxon>
        <taxon>Natrinema</taxon>
    </lineage>
</organism>
<keyword evidence="2" id="KW-1133">Transmembrane helix</keyword>
<dbReference type="Proteomes" id="UP000199114">
    <property type="component" value="Unassembled WGS sequence"/>
</dbReference>
<keyword evidence="2" id="KW-0472">Membrane</keyword>
<feature type="compositionally biased region" description="Basic and acidic residues" evidence="1">
    <location>
        <begin position="365"/>
        <end position="375"/>
    </location>
</feature>
<evidence type="ECO:0000313" key="4">
    <source>
        <dbReference type="Proteomes" id="UP000199114"/>
    </source>
</evidence>
<accession>A0A1H9M9D8</accession>
<keyword evidence="4" id="KW-1185">Reference proteome</keyword>
<protein>
    <recommendedName>
        <fullName evidence="5">DUF5305 domain-containing protein</fullName>
    </recommendedName>
</protein>
<proteinExistence type="predicted"/>